<gene>
    <name evidence="1" type="ORF">ACFS6H_18405</name>
</gene>
<evidence type="ECO:0000313" key="1">
    <source>
        <dbReference type="EMBL" id="MFD2921698.1"/>
    </source>
</evidence>
<proteinExistence type="predicted"/>
<comment type="caution">
    <text evidence="1">The sequence shown here is derived from an EMBL/GenBank/DDBJ whole genome shotgun (WGS) entry which is preliminary data.</text>
</comment>
<dbReference type="InterPro" id="IPR032173">
    <property type="entry name" value="DUF5007"/>
</dbReference>
<evidence type="ECO:0000313" key="2">
    <source>
        <dbReference type="Proteomes" id="UP001597511"/>
    </source>
</evidence>
<dbReference type="Pfam" id="PF16398">
    <property type="entry name" value="DUF5007"/>
    <property type="match status" value="1"/>
</dbReference>
<dbReference type="EMBL" id="JBHUOZ010000003">
    <property type="protein sequence ID" value="MFD2921698.1"/>
    <property type="molecule type" value="Genomic_DNA"/>
</dbReference>
<protein>
    <submittedName>
        <fullName evidence="1">DUF5007 domain-containing protein</fullName>
    </submittedName>
</protein>
<accession>A0ABW6AD74</accession>
<dbReference type="RefSeq" id="WP_386102514.1">
    <property type="nucleotide sequence ID" value="NZ_JBHUOZ010000003.1"/>
</dbReference>
<sequence>MKNSTYLGLFVLGVSVLFAAGCQKFFPEDRESISGESLFIETAFEPVLGRTTLYTKIFSNPNQGTSYPVEFKIVNMRKFNGDPAPELTDIFPVQVWKQAYTGEEESLKEIEDKRVLENRPLFEVRKHSGDVVMWSEARSAFVSPQPDSGYVFDIELSNSGGRRYFRNMRLKPFRERAFEPTTINAITGQSVNSRITPSIMYGMTGAKTNEYIGAGDVHVFIRKAAVPSATGNTLKFMFLDTLFKPMNPQLFDETDWDRLVHGFNKTFTDTSVVYNVAYPIPAAQLPTRYTNFDGSRASVLFKFSRIAYGGMRDQCGVGLNFAIYEKGDWEIVFAFVRDNPKFAND</sequence>
<dbReference type="Proteomes" id="UP001597511">
    <property type="component" value="Unassembled WGS sequence"/>
</dbReference>
<reference evidence="2" key="1">
    <citation type="journal article" date="2019" name="Int. J. Syst. Evol. Microbiol.">
        <title>The Global Catalogue of Microorganisms (GCM) 10K type strain sequencing project: providing services to taxonomists for standard genome sequencing and annotation.</title>
        <authorList>
            <consortium name="The Broad Institute Genomics Platform"/>
            <consortium name="The Broad Institute Genome Sequencing Center for Infectious Disease"/>
            <person name="Wu L."/>
            <person name="Ma J."/>
        </authorList>
    </citation>
    <scope>NUCLEOTIDE SEQUENCE [LARGE SCALE GENOMIC DNA]</scope>
    <source>
        <strain evidence="2">KCTC 23299</strain>
    </source>
</reference>
<dbReference type="PROSITE" id="PS51257">
    <property type="entry name" value="PROKAR_LIPOPROTEIN"/>
    <property type="match status" value="1"/>
</dbReference>
<organism evidence="1 2">
    <name type="scientific">Terrimonas rubra</name>
    <dbReference type="NCBI Taxonomy" id="1035890"/>
    <lineage>
        <taxon>Bacteria</taxon>
        <taxon>Pseudomonadati</taxon>
        <taxon>Bacteroidota</taxon>
        <taxon>Chitinophagia</taxon>
        <taxon>Chitinophagales</taxon>
        <taxon>Chitinophagaceae</taxon>
        <taxon>Terrimonas</taxon>
    </lineage>
</organism>
<name>A0ABW6AD74_9BACT</name>
<keyword evidence="2" id="KW-1185">Reference proteome</keyword>